<feature type="compositionally biased region" description="Basic and acidic residues" evidence="28">
    <location>
        <begin position="597"/>
        <end position="608"/>
    </location>
</feature>
<comment type="catalytic activity">
    <reaction evidence="25">
        <text>L-threonyl-[protein] + ATP = O-phospho-L-threonyl-[protein] + ADP + H(+)</text>
        <dbReference type="Rhea" id="RHEA:46608"/>
        <dbReference type="Rhea" id="RHEA-COMP:11060"/>
        <dbReference type="Rhea" id="RHEA-COMP:11605"/>
        <dbReference type="ChEBI" id="CHEBI:15378"/>
        <dbReference type="ChEBI" id="CHEBI:30013"/>
        <dbReference type="ChEBI" id="CHEBI:30616"/>
        <dbReference type="ChEBI" id="CHEBI:61977"/>
        <dbReference type="ChEBI" id="CHEBI:456216"/>
        <dbReference type="EC" id="2.7.11.1"/>
    </reaction>
</comment>
<feature type="region of interest" description="Disordered" evidence="28">
    <location>
        <begin position="597"/>
        <end position="634"/>
    </location>
</feature>
<evidence type="ECO:0000256" key="10">
    <source>
        <dbReference type="ARBA" id="ARBA00022490"/>
    </source>
</evidence>
<evidence type="ECO:0000256" key="2">
    <source>
        <dbReference type="ARBA" id="ARBA00004496"/>
    </source>
</evidence>
<accession>A0A2U9BBQ8</accession>
<evidence type="ECO:0000256" key="24">
    <source>
        <dbReference type="ARBA" id="ARBA00023273"/>
    </source>
</evidence>
<evidence type="ECO:0000256" key="16">
    <source>
        <dbReference type="ARBA" id="ARBA00022753"/>
    </source>
</evidence>
<evidence type="ECO:0000256" key="11">
    <source>
        <dbReference type="ARBA" id="ARBA00022527"/>
    </source>
</evidence>
<dbReference type="InterPro" id="IPR015404">
    <property type="entry name" value="Vps5_C"/>
</dbReference>
<proteinExistence type="inferred from homology"/>
<dbReference type="PROSITE" id="PS00107">
    <property type="entry name" value="PROTEIN_KINASE_ATP"/>
    <property type="match status" value="1"/>
</dbReference>
<evidence type="ECO:0000256" key="21">
    <source>
        <dbReference type="ARBA" id="ARBA00023034"/>
    </source>
</evidence>
<dbReference type="Gene3D" id="3.30.1520.10">
    <property type="entry name" value="Phox-like domain"/>
    <property type="match status" value="1"/>
</dbReference>
<feature type="compositionally biased region" description="Acidic residues" evidence="28">
    <location>
        <begin position="61"/>
        <end position="72"/>
    </location>
</feature>
<evidence type="ECO:0000259" key="30">
    <source>
        <dbReference type="PROSITE" id="PS50195"/>
    </source>
</evidence>
<keyword evidence="14" id="KW-0879">Wnt signaling pathway</keyword>
<dbReference type="STRING" id="52904.ENSSMAP00000016069"/>
<keyword evidence="9" id="KW-0813">Transport</keyword>
<keyword evidence="18 27" id="KW-0067">ATP-binding</keyword>
<keyword evidence="23" id="KW-0472">Membrane</keyword>
<evidence type="ECO:0000256" key="8">
    <source>
        <dbReference type="ARBA" id="ARBA00020434"/>
    </source>
</evidence>
<feature type="domain" description="Protein kinase" evidence="29">
    <location>
        <begin position="641"/>
        <end position="912"/>
    </location>
</feature>
<dbReference type="FunFam" id="1.10.510.10:FF:001113">
    <property type="entry name" value="Casein kinase 1 gamma 2"/>
    <property type="match status" value="1"/>
</dbReference>
<dbReference type="InterPro" id="IPR022247">
    <property type="entry name" value="Casein_kinase-1_gamma_C"/>
</dbReference>
<evidence type="ECO:0000259" key="29">
    <source>
        <dbReference type="PROSITE" id="PS50011"/>
    </source>
</evidence>
<dbReference type="EC" id="2.7.11.1" evidence="7"/>
<keyword evidence="32" id="KW-1185">Reference proteome</keyword>
<gene>
    <name evidence="31" type="ORF">SMAX5B_005663</name>
</gene>
<dbReference type="Pfam" id="PF00787">
    <property type="entry name" value="PX"/>
    <property type="match status" value="1"/>
</dbReference>
<dbReference type="GO" id="GO:0035091">
    <property type="term" value="F:phosphatidylinositol binding"/>
    <property type="evidence" value="ECO:0007669"/>
    <property type="project" value="InterPro"/>
</dbReference>
<dbReference type="GO" id="GO:0006886">
    <property type="term" value="P:intracellular protein transport"/>
    <property type="evidence" value="ECO:0007669"/>
    <property type="project" value="InterPro"/>
</dbReference>
<keyword evidence="20" id="KW-0007">Acetylation</keyword>
<keyword evidence="21" id="KW-0333">Golgi apparatus</keyword>
<feature type="compositionally biased region" description="Low complexity" evidence="28">
    <location>
        <begin position="13"/>
        <end position="25"/>
    </location>
</feature>
<evidence type="ECO:0000256" key="23">
    <source>
        <dbReference type="ARBA" id="ARBA00023136"/>
    </source>
</evidence>
<dbReference type="GO" id="GO:0016055">
    <property type="term" value="P:Wnt signaling pathway"/>
    <property type="evidence" value="ECO:0007669"/>
    <property type="project" value="UniProtKB-KW"/>
</dbReference>
<dbReference type="InterPro" id="IPR001683">
    <property type="entry name" value="PX_dom"/>
</dbReference>
<dbReference type="Pfam" id="PF12605">
    <property type="entry name" value="CK1gamma_C"/>
    <property type="match status" value="2"/>
</dbReference>
<dbReference type="SUPFAM" id="SSF64268">
    <property type="entry name" value="PX domain"/>
    <property type="match status" value="1"/>
</dbReference>
<comment type="similarity">
    <text evidence="6">Belongs to the sorting nexin family.</text>
</comment>
<dbReference type="PROSITE" id="PS50195">
    <property type="entry name" value="PX"/>
    <property type="match status" value="1"/>
</dbReference>
<feature type="compositionally biased region" description="Polar residues" evidence="28">
    <location>
        <begin position="73"/>
        <end position="82"/>
    </location>
</feature>
<dbReference type="InterPro" id="IPR005329">
    <property type="entry name" value="Sorting_nexin_N"/>
</dbReference>
<sequence length="1017" mass="114873">MAASSDRSPPPFSSAAEQPEEAAPADMADGDSDEGEDIFVNNTNPVAVSRGVSQPERVSEEPPDLFTEEEEAGNTNTKSNGVHSDDDNDLFADAHVELNTDKSGSSDRKELSSSSSSSSGPLPSSSFTQNPALVQPSSLEQLEEEEAKDSFDLDVAVTNPEKVGDGMNAYVAYKVSTRTSLAMFRNKTFSVRRRFSDFLGLYEKLSVKQSHHGCIIPPPPEKSVVGMTKVKVGMDDPSSVEFVERRRAALERYLQRIVSHPSLLQDPDVREFLEREELPRAVNTQALSGAGFLKMINKASEAVNKMTIKMNESDTWFEDRFQEVENEEQQLRKLQAVVDSLVNHRKELCGNTAVFAKSMAMLGNSEDNTALSRALSQLAEVEDKMEQLHQEQAASDFFIFAELLGDYIRLLGAVRGCFDQRTRAWQRWQEAQSTLQKKRESEAKLLWANKPEKLQQAKEEIADWEARVTQYERDFDRIGMTVRKEVLRFEKEKAKDFKSQIIRYLEAMVQSQQRPRIRSDLEVCAARRAVPCFYIRAGPFAHNETQRAASRGSCGAIAAEVLHLLLPVTNAQATDQSVSQLLEVTGLPLTCPAHTMDQQRDKYGERPARSTKVSQGSRSGHSSRPSGSSSSSGVLMVGPNFRVGKKIGCGNFGELKLGKNLYTNEYVAIKLEPVKSRAPQLHLEYRFYKTLGTTAEGVPQVFYFGPCGKYNAMVLELLGPSLEDLFDLCDRTFSLKTVLMIAIQLISRMEYVHSKNLIYRDVKPENFLIGRQGNKKEHIIHIIDFGLAKEYIDPETKKHIPYREHKSLTGTARYMSINTHLGKEQSRRDDLEALGHMFMYFLRGSLPWQGLKADTLKERYQKIGDTKRNTPIESLCENFPEEMATYLRYVRRLDFFEKPDYEYLRTLFTELFERKGYTFDYTYDWVGRQIPTPVGSVHIDSGASAVTRDSHPHRDRPSQHQPIRNQVVSSTNGELNADEPVNSNAPITAQAEGEVVDEAKCCCFFKRKRKKNTQRHK</sequence>
<dbReference type="InterPro" id="IPR027267">
    <property type="entry name" value="AH/BAR_dom_sf"/>
</dbReference>
<dbReference type="PROSITE" id="PS00108">
    <property type="entry name" value="PROTEIN_KINASE_ST"/>
    <property type="match status" value="1"/>
</dbReference>
<dbReference type="InterPro" id="IPR017441">
    <property type="entry name" value="Protein_kinase_ATP_BS"/>
</dbReference>
<keyword evidence="11" id="KW-0723">Serine/threonine-protein kinase</keyword>
<dbReference type="Proteomes" id="UP000246464">
    <property type="component" value="Chromosome 5"/>
</dbReference>
<evidence type="ECO:0000256" key="13">
    <source>
        <dbReference type="ARBA" id="ARBA00022679"/>
    </source>
</evidence>
<keyword evidence="24" id="KW-0966">Cell projection</keyword>
<evidence type="ECO:0000256" key="20">
    <source>
        <dbReference type="ARBA" id="ARBA00022990"/>
    </source>
</evidence>
<keyword evidence="15 27" id="KW-0547">Nucleotide-binding</keyword>
<dbReference type="GO" id="GO:0005829">
    <property type="term" value="C:cytosol"/>
    <property type="evidence" value="ECO:0007669"/>
    <property type="project" value="GOC"/>
</dbReference>
<evidence type="ECO:0000256" key="6">
    <source>
        <dbReference type="ARBA" id="ARBA00010883"/>
    </source>
</evidence>
<evidence type="ECO:0000256" key="19">
    <source>
        <dbReference type="ARBA" id="ARBA00022927"/>
    </source>
</evidence>
<evidence type="ECO:0000256" key="22">
    <source>
        <dbReference type="ARBA" id="ARBA00023121"/>
    </source>
</evidence>
<feature type="region of interest" description="Disordered" evidence="28">
    <location>
        <begin position="1"/>
        <end position="131"/>
    </location>
</feature>
<dbReference type="SUPFAM" id="SSF56112">
    <property type="entry name" value="Protein kinase-like (PK-like)"/>
    <property type="match status" value="1"/>
</dbReference>
<comment type="subcellular location">
    <subcellularLocation>
        <location evidence="3">Cell projection</location>
        <location evidence="3">Lamellipodium</location>
    </subcellularLocation>
    <subcellularLocation>
        <location evidence="2">Cytoplasm</location>
    </subcellularLocation>
    <subcellularLocation>
        <location evidence="1">Early endosome membrane</location>
        <topology evidence="1">Peripheral membrane protein</topology>
        <orientation evidence="1">Cytoplasmic side</orientation>
    </subcellularLocation>
    <subcellularLocation>
        <location evidence="4">Golgi apparatus</location>
        <location evidence="4">trans-Golgi network membrane</location>
        <topology evidence="4">Peripheral membrane protein</topology>
        <orientation evidence="4">Cytoplasmic side</orientation>
    </subcellularLocation>
</comment>
<keyword evidence="17" id="KW-0418">Kinase</keyword>
<evidence type="ECO:0000256" key="5">
    <source>
        <dbReference type="ARBA" id="ARBA00005926"/>
    </source>
</evidence>
<name>A0A2U9BBQ8_SCOMX</name>
<dbReference type="GO" id="GO:0005794">
    <property type="term" value="C:Golgi apparatus"/>
    <property type="evidence" value="ECO:0007669"/>
    <property type="project" value="UniProtKB-SubCell"/>
</dbReference>
<evidence type="ECO:0000256" key="9">
    <source>
        <dbReference type="ARBA" id="ARBA00022448"/>
    </source>
</evidence>
<evidence type="ECO:0000256" key="28">
    <source>
        <dbReference type="SAM" id="MobiDB-lite"/>
    </source>
</evidence>
<evidence type="ECO:0000256" key="25">
    <source>
        <dbReference type="ARBA" id="ARBA00047899"/>
    </source>
</evidence>
<evidence type="ECO:0000256" key="15">
    <source>
        <dbReference type="ARBA" id="ARBA00022741"/>
    </source>
</evidence>
<evidence type="ECO:0000256" key="3">
    <source>
        <dbReference type="ARBA" id="ARBA00004510"/>
    </source>
</evidence>
<dbReference type="FunFam" id="3.30.200.20:FF:000018">
    <property type="entry name" value="Casein kinase I isoform gamma-1"/>
    <property type="match status" value="1"/>
</dbReference>
<evidence type="ECO:0000256" key="1">
    <source>
        <dbReference type="ARBA" id="ARBA00004469"/>
    </source>
</evidence>
<protein>
    <recommendedName>
        <fullName evidence="8">Sorting nexin-1</fullName>
        <ecNumber evidence="7">2.7.11.1</ecNumber>
    </recommendedName>
</protein>
<keyword evidence="16" id="KW-0967">Endosome</keyword>
<dbReference type="FunFam" id="1.20.1270.60:FF:000012">
    <property type="entry name" value="Sorting nexin 2"/>
    <property type="match status" value="1"/>
</dbReference>
<reference evidence="31 32" key="1">
    <citation type="submission" date="2017-12" db="EMBL/GenBank/DDBJ databases">
        <title>Integrating genomic resources of turbot (Scophthalmus maximus) in depth evaluation of genetic and physical mapping variation across individuals.</title>
        <authorList>
            <person name="Martinez P."/>
        </authorList>
    </citation>
    <scope>NUCLEOTIDE SEQUENCE [LARGE SCALE GENOMIC DNA]</scope>
</reference>
<feature type="compositionally biased region" description="Low complexity" evidence="28">
    <location>
        <begin position="112"/>
        <end position="126"/>
    </location>
</feature>
<evidence type="ECO:0000313" key="31">
    <source>
        <dbReference type="EMBL" id="AWP01239.1"/>
    </source>
</evidence>
<dbReference type="EMBL" id="CP026247">
    <property type="protein sequence ID" value="AWP01239.1"/>
    <property type="molecule type" value="Genomic_DNA"/>
</dbReference>
<dbReference type="GO" id="GO:0031901">
    <property type="term" value="C:early endosome membrane"/>
    <property type="evidence" value="ECO:0007669"/>
    <property type="project" value="UniProtKB-SubCell"/>
</dbReference>
<keyword evidence="22" id="KW-0446">Lipid-binding</keyword>
<dbReference type="InterPro" id="IPR000719">
    <property type="entry name" value="Prot_kinase_dom"/>
</dbReference>
<evidence type="ECO:0000256" key="18">
    <source>
        <dbReference type="ARBA" id="ARBA00022840"/>
    </source>
</evidence>
<dbReference type="Gene3D" id="3.30.200.20">
    <property type="entry name" value="Phosphorylase Kinase, domain 1"/>
    <property type="match status" value="1"/>
</dbReference>
<dbReference type="PROSITE" id="PS50011">
    <property type="entry name" value="PROTEIN_KINASE_DOM"/>
    <property type="match status" value="1"/>
</dbReference>
<dbReference type="InterPro" id="IPR008271">
    <property type="entry name" value="Ser/Thr_kinase_AS"/>
</dbReference>
<feature type="compositionally biased region" description="Basic and acidic residues" evidence="28">
    <location>
        <begin position="948"/>
        <end position="958"/>
    </location>
</feature>
<feature type="compositionally biased region" description="Basic and acidic residues" evidence="28">
    <location>
        <begin position="92"/>
        <end position="111"/>
    </location>
</feature>
<dbReference type="Pfam" id="PF00069">
    <property type="entry name" value="Pkinase"/>
    <property type="match status" value="1"/>
</dbReference>
<dbReference type="InterPro" id="IPR011009">
    <property type="entry name" value="Kinase-like_dom_sf"/>
</dbReference>
<keyword evidence="13" id="KW-0808">Transferase</keyword>
<feature type="region of interest" description="Disordered" evidence="28">
    <location>
        <begin position="938"/>
        <end position="965"/>
    </location>
</feature>
<evidence type="ECO:0000256" key="17">
    <source>
        <dbReference type="ARBA" id="ARBA00022777"/>
    </source>
</evidence>
<dbReference type="Gene3D" id="1.20.1270.60">
    <property type="entry name" value="Arfaptin homology (AH) domain/BAR domain"/>
    <property type="match status" value="1"/>
</dbReference>
<feature type="compositionally biased region" description="Acidic residues" evidence="28">
    <location>
        <begin position="28"/>
        <end position="37"/>
    </location>
</feature>
<dbReference type="Gene3D" id="1.10.510.10">
    <property type="entry name" value="Transferase(Phosphotransferase) domain 1"/>
    <property type="match status" value="1"/>
</dbReference>
<evidence type="ECO:0000256" key="12">
    <source>
        <dbReference type="ARBA" id="ARBA00022553"/>
    </source>
</evidence>
<feature type="domain" description="PX" evidence="30">
    <location>
        <begin position="151"/>
        <end position="280"/>
    </location>
</feature>
<dbReference type="InterPro" id="IPR036871">
    <property type="entry name" value="PX_dom_sf"/>
</dbReference>
<dbReference type="GO" id="GO:0005524">
    <property type="term" value="F:ATP binding"/>
    <property type="evidence" value="ECO:0007669"/>
    <property type="project" value="UniProtKB-UniRule"/>
</dbReference>
<evidence type="ECO:0000256" key="7">
    <source>
        <dbReference type="ARBA" id="ARBA00012513"/>
    </source>
</evidence>
<dbReference type="Pfam" id="PF03700">
    <property type="entry name" value="Sorting_nexin"/>
    <property type="match status" value="1"/>
</dbReference>
<dbReference type="GO" id="GO:0030027">
    <property type="term" value="C:lamellipodium"/>
    <property type="evidence" value="ECO:0007669"/>
    <property type="project" value="UniProtKB-SubCell"/>
</dbReference>
<keyword evidence="12" id="KW-0597">Phosphoprotein</keyword>
<dbReference type="SUPFAM" id="SSF103657">
    <property type="entry name" value="BAR/IMD domain-like"/>
    <property type="match status" value="1"/>
</dbReference>
<feature type="binding site" evidence="27">
    <location>
        <position position="670"/>
    </location>
    <ligand>
        <name>ATP</name>
        <dbReference type="ChEBI" id="CHEBI:30616"/>
    </ligand>
</feature>
<dbReference type="PANTHER" id="PTHR10555:SF129">
    <property type="entry name" value="SORTING NEXIN-1"/>
    <property type="match status" value="1"/>
</dbReference>
<evidence type="ECO:0000256" key="27">
    <source>
        <dbReference type="PROSITE-ProRule" id="PRU10141"/>
    </source>
</evidence>
<dbReference type="SMART" id="SM00312">
    <property type="entry name" value="PX"/>
    <property type="match status" value="1"/>
</dbReference>
<evidence type="ECO:0000313" key="32">
    <source>
        <dbReference type="Proteomes" id="UP000246464"/>
    </source>
</evidence>
<dbReference type="CDD" id="cd14126">
    <property type="entry name" value="STKc_CK1_gamma"/>
    <property type="match status" value="1"/>
</dbReference>
<dbReference type="AlphaFoldDB" id="A0A2U9BBQ8"/>
<evidence type="ECO:0000256" key="14">
    <source>
        <dbReference type="ARBA" id="ARBA00022687"/>
    </source>
</evidence>
<evidence type="ECO:0000256" key="4">
    <source>
        <dbReference type="ARBA" id="ARBA00004546"/>
    </source>
</evidence>
<evidence type="ECO:0000256" key="26">
    <source>
        <dbReference type="ARBA" id="ARBA00048679"/>
    </source>
</evidence>
<dbReference type="Pfam" id="PF09325">
    <property type="entry name" value="Vps5"/>
    <property type="match status" value="1"/>
</dbReference>
<dbReference type="GO" id="GO:0034498">
    <property type="term" value="P:early endosome to Golgi transport"/>
    <property type="evidence" value="ECO:0007669"/>
    <property type="project" value="TreeGrafter"/>
</dbReference>
<dbReference type="SMART" id="SM00220">
    <property type="entry name" value="S_TKc"/>
    <property type="match status" value="1"/>
</dbReference>
<comment type="catalytic activity">
    <reaction evidence="26">
        <text>L-seryl-[protein] + ATP = O-phospho-L-seryl-[protein] + ADP + H(+)</text>
        <dbReference type="Rhea" id="RHEA:17989"/>
        <dbReference type="Rhea" id="RHEA-COMP:9863"/>
        <dbReference type="Rhea" id="RHEA-COMP:11604"/>
        <dbReference type="ChEBI" id="CHEBI:15378"/>
        <dbReference type="ChEBI" id="CHEBI:29999"/>
        <dbReference type="ChEBI" id="CHEBI:30616"/>
        <dbReference type="ChEBI" id="CHEBI:83421"/>
        <dbReference type="ChEBI" id="CHEBI:456216"/>
        <dbReference type="EC" id="2.7.11.1"/>
    </reaction>
</comment>
<comment type="similarity">
    <text evidence="5">Belongs to the protein kinase superfamily. CK1 Ser/Thr protein kinase family. Casein kinase I subfamily.</text>
</comment>
<keyword evidence="19" id="KW-0653">Protein transport</keyword>
<feature type="compositionally biased region" description="Low complexity" evidence="28">
    <location>
        <begin position="614"/>
        <end position="633"/>
    </location>
</feature>
<organism evidence="31 32">
    <name type="scientific">Scophthalmus maximus</name>
    <name type="common">Turbot</name>
    <name type="synonym">Psetta maxima</name>
    <dbReference type="NCBI Taxonomy" id="52904"/>
    <lineage>
        <taxon>Eukaryota</taxon>
        <taxon>Metazoa</taxon>
        <taxon>Chordata</taxon>
        <taxon>Craniata</taxon>
        <taxon>Vertebrata</taxon>
        <taxon>Euteleostomi</taxon>
        <taxon>Actinopterygii</taxon>
        <taxon>Neopterygii</taxon>
        <taxon>Teleostei</taxon>
        <taxon>Neoteleostei</taxon>
        <taxon>Acanthomorphata</taxon>
        <taxon>Carangaria</taxon>
        <taxon>Pleuronectiformes</taxon>
        <taxon>Pleuronectoidei</taxon>
        <taxon>Scophthalmidae</taxon>
        <taxon>Scophthalmus</taxon>
    </lineage>
</organism>
<dbReference type="PANTHER" id="PTHR10555">
    <property type="entry name" value="SORTING NEXIN"/>
    <property type="match status" value="1"/>
</dbReference>
<dbReference type="GO" id="GO:0004674">
    <property type="term" value="F:protein serine/threonine kinase activity"/>
    <property type="evidence" value="ECO:0007669"/>
    <property type="project" value="UniProtKB-KW"/>
</dbReference>
<dbReference type="FunFam" id="3.30.1520.10:FF:000015">
    <property type="entry name" value="Sorting nexin 1"/>
    <property type="match status" value="1"/>
</dbReference>
<keyword evidence="10" id="KW-0963">Cytoplasm</keyword>